<dbReference type="EMBL" id="JAABNR010000033">
    <property type="protein sequence ID" value="NBZ89758.1"/>
    <property type="molecule type" value="Genomic_DNA"/>
</dbReference>
<accession>A0AAE4YBX8</accession>
<dbReference type="PROSITE" id="PS00330">
    <property type="entry name" value="HEMOLYSIN_CALCIUM"/>
    <property type="match status" value="11"/>
</dbReference>
<dbReference type="GO" id="GO:0005509">
    <property type="term" value="F:calcium ion binding"/>
    <property type="evidence" value="ECO:0007669"/>
    <property type="project" value="InterPro"/>
</dbReference>
<dbReference type="PANTHER" id="PTHR38340">
    <property type="entry name" value="S-LAYER PROTEIN"/>
    <property type="match status" value="1"/>
</dbReference>
<dbReference type="InterPro" id="IPR018511">
    <property type="entry name" value="Hemolysin-typ_Ca-bd_CS"/>
</dbReference>
<feature type="compositionally biased region" description="Low complexity" evidence="3">
    <location>
        <begin position="1"/>
        <end position="12"/>
    </location>
</feature>
<dbReference type="GO" id="GO:0005576">
    <property type="term" value="C:extracellular region"/>
    <property type="evidence" value="ECO:0007669"/>
    <property type="project" value="UniProtKB-SubCell"/>
</dbReference>
<sequence length="1354" mass="134403">MADFFGTAGSDTLDGDATDDLLYGGPATDPEGTGSDRLSGGAGNDQIFAGDGDDQLEGEAGDDLLLGGAGHDVLNASSGFEGTDSLFGGAGDDSLHAQWRAGQGEAILDGGEDADWVALDLTQMTTGVSATLLAGGSWGIAGLFQLNGFESGQLSTGSGNDTLNSSFTLMQIAAGAGDDRVTVQGGTASGEGGNDRLQAFGDAALFGGTGDDVLSSFGTGNTLEGGTGRDTLAGGNGNDSLSDIWESGIGLQAIEGSAGTDLVTLDLSASAQEFNFAISSEFVRIGNSFEVTNVEGWNLRLGTGDDLVIAGSLGATVDGGAGDDTLIGGAGSDALSGGTGNDLILGGSGMGPGVEQLSGGLGEDTLVAEATGRFVLIDGRWEDVAEITLRDGAFAGASELFQFGVISIDASNLGAGISLTPFGVDARLTAAGLGAGSIRLSARELVIEGTGFADFLVPNPMIPSPTLPLLQLYGGAGNDTLEGGGFLRGGEDDDSLAGGQDQDSLWGDAGNDLVRGLEGDDLIDGGAGDDQIDGGGGQDTITVGLGADVVAAGMGNDRILFAGDDAATIDGGAGIDVVSFEGTTQGVFARAGGSAFLGGQALNLSGIEVLEGSGFDDTLIGTTGADRLSGGAGNDRIDGRIGADHLRGEAGDDRLLSIDRVDHADTLDGGTGIDTAVIDRSATSGWHRLILGGNLEGIGPTTVLIDIERLSYVGGRGADTVTGGDQDDRIDGGAGNDSLDGGAGDDVLLSLGRAQADVLIGGEGIDRAVIDRSLSTEDLSVDLFLAQDGTAYTYLYHMEELWVTGGFGNDSLTGGLRDDRFFGGAGNDTIEARGGEGIVDAGAGNDMVLLGRTGGDIIGGEGFDMASFTDYFPTFGLILNLGQTGTQLLGSVTGRLSGFEAVQGTGLDDRITGDGADNALYGEIGADFLDGGLGHDALWGGTGDDTLASGQAANDVLQGGEGRDRAILDRSTATEALVFNATTRQLTGDGFVTVLSGIEEVDLRLGAGDDTATGLALDDTMTGGAGNDLLSGGSGNDILDGGSGDDALYGGAGRDELRLFAFGPTAETLDGGSGLSDLAEIHAEAMTDGLTLMLGFSDLTATTLTVVLTGIEALGLYAGSGADAITAGLLSDTLVGGGGGDSLVGLGGNDSLAGGSGEDSLYGGTGNDFLYGGSENDTLAGGAGADLLSGGAGLDLLDYGMALGAVQVNLATGVVSGSEALGDTISGFENVAGGSGADQITGNGLANLLLGAAGADRLTGGAGADSLLGGTGDDRLAGGSDADVFQFWLGDGFDRILDFELGLDLIRLADRTAADVSWVALTPTLTQIDLSGGDTILLNGVAAASLTLDAFLFA</sequence>
<dbReference type="Pfam" id="PF00353">
    <property type="entry name" value="HemolysinCabind"/>
    <property type="match status" value="16"/>
</dbReference>
<organism evidence="4 5">
    <name type="scientific">Stagnihabitans tardus</name>
    <dbReference type="NCBI Taxonomy" id="2699202"/>
    <lineage>
        <taxon>Bacteria</taxon>
        <taxon>Pseudomonadati</taxon>
        <taxon>Pseudomonadota</taxon>
        <taxon>Alphaproteobacteria</taxon>
        <taxon>Rhodobacterales</taxon>
        <taxon>Paracoccaceae</taxon>
        <taxon>Stagnihabitans</taxon>
    </lineage>
</organism>
<feature type="region of interest" description="Disordered" evidence="3">
    <location>
        <begin position="1"/>
        <end position="54"/>
    </location>
</feature>
<dbReference type="Gene3D" id="2.160.20.160">
    <property type="match status" value="1"/>
</dbReference>
<evidence type="ECO:0000256" key="1">
    <source>
        <dbReference type="ARBA" id="ARBA00004613"/>
    </source>
</evidence>
<comment type="caution">
    <text evidence="4">The sequence shown here is derived from an EMBL/GenBank/DDBJ whole genome shotgun (WGS) entry which is preliminary data.</text>
</comment>
<dbReference type="RefSeq" id="WP_168776553.1">
    <property type="nucleotide sequence ID" value="NZ_JAABNR010000033.1"/>
</dbReference>
<evidence type="ECO:0000256" key="2">
    <source>
        <dbReference type="ARBA" id="ARBA00022525"/>
    </source>
</evidence>
<dbReference type="Gene3D" id="2.150.10.10">
    <property type="entry name" value="Serralysin-like metalloprotease, C-terminal"/>
    <property type="match status" value="8"/>
</dbReference>
<evidence type="ECO:0000313" key="4">
    <source>
        <dbReference type="EMBL" id="NBZ89758.1"/>
    </source>
</evidence>
<keyword evidence="2" id="KW-0964">Secreted</keyword>
<dbReference type="PRINTS" id="PR00313">
    <property type="entry name" value="CABNDNGRPT"/>
</dbReference>
<protein>
    <recommendedName>
        <fullName evidence="6">Calcium-binding protein</fullName>
    </recommendedName>
</protein>
<dbReference type="InterPro" id="IPR050557">
    <property type="entry name" value="RTX_toxin/Mannuronan_C5-epim"/>
</dbReference>
<dbReference type="InterPro" id="IPR011049">
    <property type="entry name" value="Serralysin-like_metalloprot_C"/>
</dbReference>
<reference evidence="4" key="1">
    <citation type="submission" date="2020-01" db="EMBL/GenBank/DDBJ databases">
        <authorList>
            <person name="Chen W.-M."/>
        </authorList>
    </citation>
    <scope>NUCLEOTIDE SEQUENCE</scope>
    <source>
        <strain evidence="4">CYK-10</strain>
    </source>
</reference>
<dbReference type="PANTHER" id="PTHR38340:SF1">
    <property type="entry name" value="S-LAYER PROTEIN"/>
    <property type="match status" value="1"/>
</dbReference>
<name>A0AAE4YBX8_9RHOB</name>
<evidence type="ECO:0008006" key="6">
    <source>
        <dbReference type="Google" id="ProtNLM"/>
    </source>
</evidence>
<comment type="subcellular location">
    <subcellularLocation>
        <location evidence="1">Secreted</location>
    </subcellularLocation>
</comment>
<dbReference type="SUPFAM" id="SSF51120">
    <property type="entry name" value="beta-Roll"/>
    <property type="match status" value="11"/>
</dbReference>
<keyword evidence="5" id="KW-1185">Reference proteome</keyword>
<evidence type="ECO:0000313" key="5">
    <source>
        <dbReference type="Proteomes" id="UP001193501"/>
    </source>
</evidence>
<gene>
    <name evidence="4" type="ORF">GV832_19410</name>
</gene>
<evidence type="ECO:0000256" key="3">
    <source>
        <dbReference type="SAM" id="MobiDB-lite"/>
    </source>
</evidence>
<dbReference type="Proteomes" id="UP001193501">
    <property type="component" value="Unassembled WGS sequence"/>
</dbReference>
<proteinExistence type="predicted"/>
<dbReference type="InterPro" id="IPR001343">
    <property type="entry name" value="Hemolysn_Ca-bd"/>
</dbReference>